<proteinExistence type="predicted"/>
<feature type="domain" description="Glycosyltransferase subfamily 4-like N-terminal" evidence="2">
    <location>
        <begin position="14"/>
        <end position="215"/>
    </location>
</feature>
<dbReference type="InterPro" id="IPR028098">
    <property type="entry name" value="Glyco_trans_4-like_N"/>
</dbReference>
<dbReference type="PANTHER" id="PTHR45947:SF13">
    <property type="entry name" value="TRANSFERASE"/>
    <property type="match status" value="1"/>
</dbReference>
<dbReference type="InterPro" id="IPR001296">
    <property type="entry name" value="Glyco_trans_1"/>
</dbReference>
<name>A0A6L6LZG3_9FIRM</name>
<dbReference type="GO" id="GO:0016757">
    <property type="term" value="F:glycosyltransferase activity"/>
    <property type="evidence" value="ECO:0007669"/>
    <property type="project" value="InterPro"/>
</dbReference>
<gene>
    <name evidence="3" type="ORF">GMD59_18515</name>
</gene>
<dbReference type="Gene3D" id="3.40.50.2000">
    <property type="entry name" value="Glycogen Phosphorylase B"/>
    <property type="match status" value="2"/>
</dbReference>
<dbReference type="AlphaFoldDB" id="A0A6L6LZG3"/>
<dbReference type="PANTHER" id="PTHR45947">
    <property type="entry name" value="SULFOQUINOVOSYL TRANSFERASE SQD2"/>
    <property type="match status" value="1"/>
</dbReference>
<dbReference type="SUPFAM" id="SSF53756">
    <property type="entry name" value="UDP-Glycosyltransferase/glycogen phosphorylase"/>
    <property type="match status" value="1"/>
</dbReference>
<organism evidence="3 4">
    <name type="scientific">Ruthenibacterium lactatiformans</name>
    <dbReference type="NCBI Taxonomy" id="1550024"/>
    <lineage>
        <taxon>Bacteria</taxon>
        <taxon>Bacillati</taxon>
        <taxon>Bacillota</taxon>
        <taxon>Clostridia</taxon>
        <taxon>Eubacteriales</taxon>
        <taxon>Oscillospiraceae</taxon>
        <taxon>Ruthenibacterium</taxon>
    </lineage>
</organism>
<dbReference type="Proteomes" id="UP000472755">
    <property type="component" value="Unassembled WGS sequence"/>
</dbReference>
<keyword evidence="3" id="KW-0808">Transferase</keyword>
<sequence length="408" mass="46297">MKIILINKFHYRRGGAETYYFDLGEVLAQHGHEVHYFSMDDKQNEPAIDEKYFVSHQEYVGAKTPLEKIRALSKTIYSNEAKQKLEKMIIDIKPDLIHINNYHRQLSCSIFDAAKELRVPVIMTAHDATNICPQIYMHYQECCTQCSTGKYYHCLLGRCIKGSLSMSLAGTIEGYVSKFKQVYDKIDCLIVPSGYIADVYEKDGFDKKKIRVMHNAKRINKINVESWPERKYMIFFGRLSREKGIITLLQAITKINTIPIYIVGEGPEESNIKNFIAEHRLSEKVKLIGYKNGHELTDLIFGSRFAVIPSQTPENCPYGVIEAFACGVPVVGSALGGIPELITEGETGWTFSAGDVQALASVLKMAESKAPMLYGNCYRTACEQFSMEHYCEKVVHAYEEVIKNYGVQ</sequence>
<feature type="domain" description="Glycosyl transferase family 1" evidence="1">
    <location>
        <begin position="228"/>
        <end position="367"/>
    </location>
</feature>
<evidence type="ECO:0000259" key="2">
    <source>
        <dbReference type="Pfam" id="PF13439"/>
    </source>
</evidence>
<comment type="caution">
    <text evidence="3">The sequence shown here is derived from an EMBL/GenBank/DDBJ whole genome shotgun (WGS) entry which is preliminary data.</text>
</comment>
<dbReference type="EMBL" id="WMZU01000062">
    <property type="protein sequence ID" value="MTS29254.1"/>
    <property type="molecule type" value="Genomic_DNA"/>
</dbReference>
<dbReference type="Pfam" id="PF13439">
    <property type="entry name" value="Glyco_transf_4"/>
    <property type="match status" value="1"/>
</dbReference>
<reference evidence="3 4" key="1">
    <citation type="journal article" date="2019" name="Nat. Med.">
        <title>A library of human gut bacterial isolates paired with longitudinal multiomics data enables mechanistic microbiome research.</title>
        <authorList>
            <person name="Poyet M."/>
            <person name="Groussin M."/>
            <person name="Gibbons S.M."/>
            <person name="Avila-Pacheco J."/>
            <person name="Jiang X."/>
            <person name="Kearney S.M."/>
            <person name="Perrotta A.R."/>
            <person name="Berdy B."/>
            <person name="Zhao S."/>
            <person name="Lieberman T.D."/>
            <person name="Swanson P.K."/>
            <person name="Smith M."/>
            <person name="Roesemann S."/>
            <person name="Alexander J.E."/>
            <person name="Rich S.A."/>
            <person name="Livny J."/>
            <person name="Vlamakis H."/>
            <person name="Clish C."/>
            <person name="Bullock K."/>
            <person name="Deik A."/>
            <person name="Scott J."/>
            <person name="Pierce K.A."/>
            <person name="Xavier R.J."/>
            <person name="Alm E.J."/>
        </authorList>
    </citation>
    <scope>NUCLEOTIDE SEQUENCE [LARGE SCALE GENOMIC DNA]</scope>
    <source>
        <strain evidence="3 4">BIOML-A4</strain>
    </source>
</reference>
<dbReference type="RefSeq" id="WP_009324122.1">
    <property type="nucleotide sequence ID" value="NZ_WMZN01000068.1"/>
</dbReference>
<evidence type="ECO:0000259" key="1">
    <source>
        <dbReference type="Pfam" id="PF00534"/>
    </source>
</evidence>
<dbReference type="Pfam" id="PF00534">
    <property type="entry name" value="Glycos_transf_1"/>
    <property type="match status" value="1"/>
</dbReference>
<evidence type="ECO:0000313" key="4">
    <source>
        <dbReference type="Proteomes" id="UP000472755"/>
    </source>
</evidence>
<accession>A0A6L6LZG3</accession>
<dbReference type="InterPro" id="IPR050194">
    <property type="entry name" value="Glycosyltransferase_grp1"/>
</dbReference>
<protein>
    <submittedName>
        <fullName evidence="3">Glycosyltransferase</fullName>
    </submittedName>
</protein>
<evidence type="ECO:0000313" key="3">
    <source>
        <dbReference type="EMBL" id="MTS29254.1"/>
    </source>
</evidence>